<feature type="region of interest" description="Disordered" evidence="8">
    <location>
        <begin position="395"/>
        <end position="450"/>
    </location>
</feature>
<comment type="cofactor">
    <cofactor evidence="1">
        <name>FAD</name>
        <dbReference type="ChEBI" id="CHEBI:57692"/>
    </cofactor>
</comment>
<evidence type="ECO:0000313" key="10">
    <source>
        <dbReference type="EMBL" id="TKW51796.1"/>
    </source>
</evidence>
<evidence type="ECO:0000256" key="1">
    <source>
        <dbReference type="ARBA" id="ARBA00001974"/>
    </source>
</evidence>
<evidence type="ECO:0000259" key="9">
    <source>
        <dbReference type="PROSITE" id="PS51387"/>
    </source>
</evidence>
<dbReference type="GO" id="GO:0004458">
    <property type="term" value="F:D-lactate dehydrogenase (cytochrome) activity"/>
    <property type="evidence" value="ECO:0007669"/>
    <property type="project" value="UniProtKB-EC"/>
</dbReference>
<dbReference type="Proteomes" id="UP000310108">
    <property type="component" value="Unassembled WGS sequence"/>
</dbReference>
<dbReference type="InterPro" id="IPR056669">
    <property type="entry name" value="DUF7767"/>
</dbReference>
<organism evidence="10 11">
    <name type="scientific">Colletotrichum tanaceti</name>
    <dbReference type="NCBI Taxonomy" id="1306861"/>
    <lineage>
        <taxon>Eukaryota</taxon>
        <taxon>Fungi</taxon>
        <taxon>Dikarya</taxon>
        <taxon>Ascomycota</taxon>
        <taxon>Pezizomycotina</taxon>
        <taxon>Sordariomycetes</taxon>
        <taxon>Hypocreomycetidae</taxon>
        <taxon>Glomerellales</taxon>
        <taxon>Glomerellaceae</taxon>
        <taxon>Colletotrichum</taxon>
        <taxon>Colletotrichum destructivum species complex</taxon>
    </lineage>
</organism>
<dbReference type="FunFam" id="1.10.45.10:FF:000001">
    <property type="entry name" value="D-lactate dehydrogenase mitochondrial"/>
    <property type="match status" value="1"/>
</dbReference>
<keyword evidence="5" id="KW-0560">Oxidoreductase</keyword>
<dbReference type="InterPro" id="IPR016171">
    <property type="entry name" value="Vanillyl_alc_oxidase_C-sub2"/>
</dbReference>
<proteinExistence type="inferred from homology"/>
<reference evidence="10 11" key="1">
    <citation type="journal article" date="2019" name="PLoS ONE">
        <title>Comparative genome analysis indicates high evolutionary potential of pathogenicity genes in Colletotrichum tanaceti.</title>
        <authorList>
            <person name="Lelwala R.V."/>
            <person name="Korhonen P.K."/>
            <person name="Young N.D."/>
            <person name="Scott J.B."/>
            <person name="Ades P.A."/>
            <person name="Gasser R.B."/>
            <person name="Taylor P.W.J."/>
        </authorList>
    </citation>
    <scope>NUCLEOTIDE SEQUENCE [LARGE SCALE GENOMIC DNA]</scope>
    <source>
        <strain evidence="10">BRIP57314</strain>
    </source>
</reference>
<dbReference type="Pfam" id="PF01565">
    <property type="entry name" value="FAD_binding_4"/>
    <property type="match status" value="1"/>
</dbReference>
<dbReference type="PANTHER" id="PTHR11748">
    <property type="entry name" value="D-LACTATE DEHYDROGENASE"/>
    <property type="match status" value="1"/>
</dbReference>
<dbReference type="Pfam" id="PF14420">
    <property type="entry name" value="Clr5"/>
    <property type="match status" value="1"/>
</dbReference>
<evidence type="ECO:0000256" key="7">
    <source>
        <dbReference type="ARBA" id="ARBA00051436"/>
    </source>
</evidence>
<evidence type="ECO:0000256" key="2">
    <source>
        <dbReference type="ARBA" id="ARBA00008000"/>
    </source>
</evidence>
<comment type="similarity">
    <text evidence="2">Belongs to the FAD-binding oxidoreductase/transferase type 4 family.</text>
</comment>
<feature type="region of interest" description="Disordered" evidence="8">
    <location>
        <begin position="112"/>
        <end position="210"/>
    </location>
</feature>
<accession>A0A4V6DG72</accession>
<evidence type="ECO:0000256" key="5">
    <source>
        <dbReference type="ARBA" id="ARBA00023002"/>
    </source>
</evidence>
<dbReference type="InterPro" id="IPR036318">
    <property type="entry name" value="FAD-bd_PCMH-like_sf"/>
</dbReference>
<dbReference type="AlphaFoldDB" id="A0A4V6DG72"/>
<dbReference type="InterPro" id="IPR016164">
    <property type="entry name" value="FAD-linked_Oxase-like_C"/>
</dbReference>
<name>A0A4V6DG72_9PEZI</name>
<dbReference type="GO" id="GO:0071949">
    <property type="term" value="F:FAD binding"/>
    <property type="evidence" value="ECO:0007669"/>
    <property type="project" value="InterPro"/>
</dbReference>
<feature type="region of interest" description="Disordered" evidence="8">
    <location>
        <begin position="667"/>
        <end position="702"/>
    </location>
</feature>
<dbReference type="InterPro" id="IPR016166">
    <property type="entry name" value="FAD-bd_PCMH"/>
</dbReference>
<dbReference type="GO" id="GO:0005739">
    <property type="term" value="C:mitochondrion"/>
    <property type="evidence" value="ECO:0007669"/>
    <property type="project" value="TreeGrafter"/>
</dbReference>
<evidence type="ECO:0000256" key="8">
    <source>
        <dbReference type="SAM" id="MobiDB-lite"/>
    </source>
</evidence>
<gene>
    <name evidence="10" type="primary">DLD1</name>
    <name evidence="10" type="ORF">CTA1_1856</name>
</gene>
<dbReference type="SUPFAM" id="SSF56176">
    <property type="entry name" value="FAD-binding/transporter-associated domain-like"/>
    <property type="match status" value="1"/>
</dbReference>
<comment type="catalytic activity">
    <reaction evidence="7">
        <text>(R)-lactate + 2 Fe(III)-[cytochrome c] = 2 Fe(II)-[cytochrome c] + pyruvate + 2 H(+)</text>
        <dbReference type="Rhea" id="RHEA:13521"/>
        <dbReference type="Rhea" id="RHEA-COMP:10350"/>
        <dbReference type="Rhea" id="RHEA-COMP:14399"/>
        <dbReference type="ChEBI" id="CHEBI:15361"/>
        <dbReference type="ChEBI" id="CHEBI:15378"/>
        <dbReference type="ChEBI" id="CHEBI:16004"/>
        <dbReference type="ChEBI" id="CHEBI:29033"/>
        <dbReference type="ChEBI" id="CHEBI:29034"/>
        <dbReference type="EC" id="1.1.2.4"/>
    </reaction>
</comment>
<dbReference type="Pfam" id="PF02913">
    <property type="entry name" value="FAD-oxidase_C"/>
    <property type="match status" value="1"/>
</dbReference>
<dbReference type="InterPro" id="IPR006094">
    <property type="entry name" value="Oxid_FAD_bind_N"/>
</dbReference>
<dbReference type="InterPro" id="IPR057940">
    <property type="entry name" value="Tri-helical_dom"/>
</dbReference>
<dbReference type="Gene3D" id="3.30.465.10">
    <property type="match status" value="1"/>
</dbReference>
<dbReference type="FunFam" id="3.30.70.2740:FF:000001">
    <property type="entry name" value="D-lactate dehydrogenase mitochondrial"/>
    <property type="match status" value="1"/>
</dbReference>
<sequence length="1248" mass="138063">MVYNWEAHEKLCFQLYINDKKSLEDIMDYLKIHHNFAPCKRAFQTQFRKWDFPSKQNPAYKNDRLVARVKELWERNLSQKDMLAVLKEDGFAIKRRELIRLRTKNRWLLKAANGERPRDSADPDLDLDPDPQPPLMANDAFEGRNNGRRLSSGAGDMTPDTLTDHELLGTLPNEVGTAWDQDKNRRKRRRLKAWEAASSQDAPLAPRFPSETTLDEAKAILSLANDVYRQVRITFARLCEESNIVKKTVAGPDRWETVKDRLVQETPQLQEVMWQSRENHESKTLALDVICTDITKRVRTLDKRITLAEAKNTIGVNPEEARDLRAAFDQILRVEGLSSKSEAGPTQWSDLKRRWEDGSALIQRILALGTDDPAYAQKVRALDLIARDVMKRLRDDISRKDQPRKRSPTKAPRQSNNESQHEQNAEAAQPTQPDMVDGLQHPTDLGGQYGNAGQVISSMGLVPSSEDSQAQLLIPVSMQAQANTDPMGHSAARMLSSALLGQANMTLDSHMGSSLLLAANAQAAFVGQQYAQQFTAAQPVFHTPAPASVAVYLRLHPSSTFVVNVNLWIATLSSHSVQDLRHVAASKFPGSICLRLEGVLKDGKGGEMPLQIDQDPELAAYLAHLQGATPTFNVQLVPGWKARAPQAALQGLRAASPAPRRRCVALAGGARHMSSERRPERPERPASNEEKQGRSFQGQVVGSITQRLAREKAERERFAAEREKSGNSRNLAYTFVLLTTMGVSYYLGTLVPPSPSEESTLPLAKTIAPVHKLNKENLEAAWADFVSIVGKDHVSTTSTDLEHHADSEWSSHSAKPEERPFCVVFPNSTEEVSQIMKICHQRRIPVVGYSGGTSLEGHFTPTRGGISIDFGRMNKVLKLHQEDLDVVVQPAVGWESLNDQLAQTGLFFPPDPGPGAMIGGMIGTGCSGTNAYRYGTMREWVLSLTVVLADGTVIKTRQRPRKSSAGYDLTKLFIGSEGTLGLVTEATLKVTTKPAFTSVAVSAFPTIRDAANCVAKVVAAGIPVAAVEILDDLQMQCINKAGMTSKAWAEAPTLFFKFAGTETGVKEQVALVKQLASRAGSKTFDFAKNEEEQQELWSARKEALWSTMAVKREGDHVWTGDVAVPTSRLPDIIEETKEAMAKSGLFGTIVGHVGDGNFHTILLYNDQERKRAEHLVHNMVKRAVEMEGTVTGEHGVGLVKRDYLPHELGETTVDTMRQIKKALDPLCLLNCDKIVRIQPPKAGEVSEW</sequence>
<dbReference type="STRING" id="1306861.A0A4V6DG72"/>
<dbReference type="GO" id="GO:1903457">
    <property type="term" value="P:lactate catabolic process"/>
    <property type="evidence" value="ECO:0007669"/>
    <property type="project" value="TreeGrafter"/>
</dbReference>
<dbReference type="PANTHER" id="PTHR11748:SF116">
    <property type="entry name" value="D-LACTATE DEHYDROGENASE (CYTOCHROME) (AFU_ORTHOLOGUE AFUA_7G02560)"/>
    <property type="match status" value="1"/>
</dbReference>
<evidence type="ECO:0000256" key="4">
    <source>
        <dbReference type="ARBA" id="ARBA00022827"/>
    </source>
</evidence>
<dbReference type="Pfam" id="PF24465">
    <property type="entry name" value="Tri-helical"/>
    <property type="match status" value="2"/>
</dbReference>
<dbReference type="InterPro" id="IPR016169">
    <property type="entry name" value="FAD-bd_PCMH_sub2"/>
</dbReference>
<feature type="domain" description="FAD-binding PCMH-type" evidence="9">
    <location>
        <begin position="816"/>
        <end position="993"/>
    </location>
</feature>
<dbReference type="InterPro" id="IPR004113">
    <property type="entry name" value="FAD-bd_oxidored_4_C"/>
</dbReference>
<dbReference type="FunFam" id="3.30.465.10:FF:000014">
    <property type="entry name" value="D-lactate dehydrogenase (Cytochrome), putative"/>
    <property type="match status" value="1"/>
</dbReference>
<protein>
    <recommendedName>
        <fullName evidence="6">D-lactate dehydrogenase (cytochrome)</fullName>
        <ecNumber evidence="6">1.1.2.4</ecNumber>
    </recommendedName>
</protein>
<dbReference type="SUPFAM" id="SSF55103">
    <property type="entry name" value="FAD-linked oxidases, C-terminal domain"/>
    <property type="match status" value="1"/>
</dbReference>
<evidence type="ECO:0000256" key="6">
    <source>
        <dbReference type="ARBA" id="ARBA00038897"/>
    </source>
</evidence>
<dbReference type="GO" id="GO:0008720">
    <property type="term" value="F:D-lactate dehydrogenase (NAD+) activity"/>
    <property type="evidence" value="ECO:0007669"/>
    <property type="project" value="TreeGrafter"/>
</dbReference>
<comment type="caution">
    <text evidence="10">The sequence shown here is derived from an EMBL/GenBank/DDBJ whole genome shotgun (WGS) entry which is preliminary data.</text>
</comment>
<keyword evidence="4" id="KW-0274">FAD</keyword>
<dbReference type="InterPro" id="IPR025676">
    <property type="entry name" value="Clr5_dom"/>
</dbReference>
<dbReference type="Gene3D" id="3.30.70.2740">
    <property type="match status" value="1"/>
</dbReference>
<dbReference type="EC" id="1.1.2.4" evidence="6"/>
<dbReference type="Pfam" id="PF24962">
    <property type="entry name" value="DUF7767"/>
    <property type="match status" value="1"/>
</dbReference>
<keyword evidence="11" id="KW-1185">Reference proteome</keyword>
<dbReference type="Gene3D" id="1.10.45.10">
    <property type="entry name" value="Vanillyl-alcohol Oxidase, Chain A, domain 4"/>
    <property type="match status" value="1"/>
</dbReference>
<dbReference type="PROSITE" id="PS51387">
    <property type="entry name" value="FAD_PCMH"/>
    <property type="match status" value="1"/>
</dbReference>
<evidence type="ECO:0000313" key="11">
    <source>
        <dbReference type="Proteomes" id="UP000310108"/>
    </source>
</evidence>
<keyword evidence="3" id="KW-0285">Flavoprotein</keyword>
<feature type="compositionally biased region" description="Basic and acidic residues" evidence="8">
    <location>
        <begin position="673"/>
        <end position="693"/>
    </location>
</feature>
<dbReference type="EMBL" id="PJEX01000281">
    <property type="protein sequence ID" value="TKW51796.1"/>
    <property type="molecule type" value="Genomic_DNA"/>
</dbReference>
<evidence type="ECO:0000256" key="3">
    <source>
        <dbReference type="ARBA" id="ARBA00022630"/>
    </source>
</evidence>